<keyword evidence="2 5" id="KW-0732">Signal</keyword>
<keyword evidence="3" id="KW-0378">Hydrolase</keyword>
<evidence type="ECO:0000256" key="1">
    <source>
        <dbReference type="ARBA" id="ARBA00008668"/>
    </source>
</evidence>
<dbReference type="AlphaFoldDB" id="A0A9Q1JT54"/>
<comment type="similarity">
    <text evidence="1">Belongs to the 'GDSL' lipolytic enzyme family.</text>
</comment>
<keyword evidence="7" id="KW-1185">Reference proteome</keyword>
<dbReference type="PANTHER" id="PTHR22835">
    <property type="entry name" value="ZINC FINGER FYVE DOMAIN CONTAINING PROTEIN"/>
    <property type="match status" value="1"/>
</dbReference>
<dbReference type="SUPFAM" id="SSF52266">
    <property type="entry name" value="SGNH hydrolase"/>
    <property type="match status" value="1"/>
</dbReference>
<evidence type="ECO:0000256" key="5">
    <source>
        <dbReference type="SAM" id="SignalP"/>
    </source>
</evidence>
<dbReference type="Pfam" id="PF00657">
    <property type="entry name" value="Lipase_GDSL"/>
    <property type="match status" value="1"/>
</dbReference>
<dbReference type="Proteomes" id="UP001153076">
    <property type="component" value="Unassembled WGS sequence"/>
</dbReference>
<dbReference type="GO" id="GO:0016788">
    <property type="term" value="F:hydrolase activity, acting on ester bonds"/>
    <property type="evidence" value="ECO:0007669"/>
    <property type="project" value="InterPro"/>
</dbReference>
<keyword evidence="4" id="KW-0325">Glycoprotein</keyword>
<feature type="signal peptide" evidence="5">
    <location>
        <begin position="1"/>
        <end position="22"/>
    </location>
</feature>
<dbReference type="EMBL" id="JAKOGI010000765">
    <property type="protein sequence ID" value="KAJ8430706.1"/>
    <property type="molecule type" value="Genomic_DNA"/>
</dbReference>
<name>A0A9Q1JT54_9CARY</name>
<dbReference type="Gene3D" id="3.40.50.1110">
    <property type="entry name" value="SGNH hydrolase"/>
    <property type="match status" value="1"/>
</dbReference>
<evidence type="ECO:0000256" key="2">
    <source>
        <dbReference type="ARBA" id="ARBA00022729"/>
    </source>
</evidence>
<feature type="chain" id="PRO_5040329846" evidence="5">
    <location>
        <begin position="23"/>
        <end position="367"/>
    </location>
</feature>
<evidence type="ECO:0000313" key="7">
    <source>
        <dbReference type="Proteomes" id="UP001153076"/>
    </source>
</evidence>
<organism evidence="6 7">
    <name type="scientific">Carnegiea gigantea</name>
    <dbReference type="NCBI Taxonomy" id="171969"/>
    <lineage>
        <taxon>Eukaryota</taxon>
        <taxon>Viridiplantae</taxon>
        <taxon>Streptophyta</taxon>
        <taxon>Embryophyta</taxon>
        <taxon>Tracheophyta</taxon>
        <taxon>Spermatophyta</taxon>
        <taxon>Magnoliopsida</taxon>
        <taxon>eudicotyledons</taxon>
        <taxon>Gunneridae</taxon>
        <taxon>Pentapetalae</taxon>
        <taxon>Caryophyllales</taxon>
        <taxon>Cactineae</taxon>
        <taxon>Cactaceae</taxon>
        <taxon>Cactoideae</taxon>
        <taxon>Echinocereeae</taxon>
        <taxon>Carnegiea</taxon>
    </lineage>
</organism>
<proteinExistence type="inferred from homology"/>
<dbReference type="InterPro" id="IPR036514">
    <property type="entry name" value="SGNH_hydro_sf"/>
</dbReference>
<dbReference type="InterPro" id="IPR035669">
    <property type="entry name" value="SGNH_plant_lipase-like"/>
</dbReference>
<evidence type="ECO:0000256" key="3">
    <source>
        <dbReference type="ARBA" id="ARBA00022801"/>
    </source>
</evidence>
<dbReference type="CDD" id="cd01837">
    <property type="entry name" value="SGNH_plant_lipase_like"/>
    <property type="match status" value="1"/>
</dbReference>
<accession>A0A9Q1JT54</accession>
<gene>
    <name evidence="6" type="ORF">Cgig2_000271</name>
</gene>
<comment type="caution">
    <text evidence="6">The sequence shown here is derived from an EMBL/GenBank/DDBJ whole genome shotgun (WGS) entry which is preliminary data.</text>
</comment>
<reference evidence="6" key="1">
    <citation type="submission" date="2022-04" db="EMBL/GenBank/DDBJ databases">
        <title>Carnegiea gigantea Genome sequencing and assembly v2.</title>
        <authorList>
            <person name="Copetti D."/>
            <person name="Sanderson M.J."/>
            <person name="Burquez A."/>
            <person name="Wojciechowski M.F."/>
        </authorList>
    </citation>
    <scope>NUCLEOTIDE SEQUENCE</scope>
    <source>
        <strain evidence="6">SGP5-SGP5p</strain>
        <tissue evidence="6">Aerial part</tissue>
    </source>
</reference>
<dbReference type="OrthoDB" id="1600564at2759"/>
<protein>
    <submittedName>
        <fullName evidence="6">Uncharacterized protein</fullName>
    </submittedName>
</protein>
<dbReference type="InterPro" id="IPR001087">
    <property type="entry name" value="GDSL"/>
</dbReference>
<evidence type="ECO:0000256" key="4">
    <source>
        <dbReference type="ARBA" id="ARBA00023180"/>
    </source>
</evidence>
<evidence type="ECO:0000313" key="6">
    <source>
        <dbReference type="EMBL" id="KAJ8430706.1"/>
    </source>
</evidence>
<dbReference type="PANTHER" id="PTHR22835:SF517">
    <property type="entry name" value="GDSL-LIKE LIPASE_ACYLHYDROLASE FAMILY PROTEIN, EXPRESSED"/>
    <property type="match status" value="1"/>
</dbReference>
<sequence>MEVFFILSFVFYLLFSCGCALSKTPTFEAIYQFGDSIADTGNDIHEIPRRAHYGCGRPPYGHTFFRHASGRCSDGRLMIDFFAQALQLPLLDAYLYKEGNFTHGVNFAVAGATALNVSTLAARNITARVTHSSLLVQLDWFRSHLNAICTCRSECQQKLENALFLVGEIGGNDYNFAAFEGKSMEELYNLVPEVVQTIVYVVKEVINLGAKRIIVPGNFPVGCMTIYLAEFKTNDSTMYDELHCLKSWNNLATFHNDQLQAAVKDLQDQNEDDIAIVYADYFNALTSILEDACSLGLDKDVMLKACCGIGENEYNFNKNRMCGSDGVPACPDPNKHVSWDGIHLTEHAHQLMANWLWEYILPATAQV</sequence>